<gene>
    <name evidence="3" type="ORF">KTQ36_08410</name>
</gene>
<comment type="caution">
    <text evidence="3">The sequence shown here is derived from an EMBL/GenBank/DDBJ whole genome shotgun (WGS) entry which is preliminary data.</text>
</comment>
<dbReference type="RefSeq" id="WP_218633231.1">
    <property type="nucleotide sequence ID" value="NZ_JAHVAH010000001.1"/>
</dbReference>
<dbReference type="Proteomes" id="UP000698028">
    <property type="component" value="Unassembled WGS sequence"/>
</dbReference>
<organism evidence="3 4">
    <name type="scientific">Sphingomicrobium clamense</name>
    <dbReference type="NCBI Taxonomy" id="2851013"/>
    <lineage>
        <taxon>Bacteria</taxon>
        <taxon>Pseudomonadati</taxon>
        <taxon>Pseudomonadota</taxon>
        <taxon>Alphaproteobacteria</taxon>
        <taxon>Sphingomonadales</taxon>
        <taxon>Sphingomonadaceae</taxon>
        <taxon>Sphingomicrobium</taxon>
    </lineage>
</organism>
<protein>
    <submittedName>
        <fullName evidence="3">Aa3-type cytochrome c oxidase subunit IV</fullName>
    </submittedName>
</protein>
<keyword evidence="1" id="KW-0812">Transmembrane</keyword>
<evidence type="ECO:0000313" key="3">
    <source>
        <dbReference type="EMBL" id="MBW0145314.1"/>
    </source>
</evidence>
<dbReference type="EMBL" id="JAHVAH010000001">
    <property type="protein sequence ID" value="MBW0145314.1"/>
    <property type="molecule type" value="Genomic_DNA"/>
</dbReference>
<evidence type="ECO:0000259" key="2">
    <source>
        <dbReference type="Pfam" id="PF07835"/>
    </source>
</evidence>
<sequence length="49" mass="5471">MGDNKAHPTATEMDYPAHEKNYSGFLTMLKWSIIVIAPIVLIVLLLISD</sequence>
<dbReference type="Pfam" id="PF07835">
    <property type="entry name" value="COX4_pro_2"/>
    <property type="match status" value="1"/>
</dbReference>
<proteinExistence type="predicted"/>
<evidence type="ECO:0000313" key="4">
    <source>
        <dbReference type="Proteomes" id="UP000698028"/>
    </source>
</evidence>
<feature type="transmembrane region" description="Helical" evidence="1">
    <location>
        <begin position="28"/>
        <end position="47"/>
    </location>
</feature>
<keyword evidence="1" id="KW-1133">Transmembrane helix</keyword>
<keyword evidence="1" id="KW-0472">Membrane</keyword>
<keyword evidence="4" id="KW-1185">Reference proteome</keyword>
<feature type="domain" description="Cytochrome c oxidase subunit IV bacterial aa3 type" evidence="2">
    <location>
        <begin position="9"/>
        <end position="47"/>
    </location>
</feature>
<accession>A0ABS6V734</accession>
<name>A0ABS6V734_9SPHN</name>
<reference evidence="3 4" key="1">
    <citation type="submission" date="2021-07" db="EMBL/GenBank/DDBJ databases">
        <title>The draft genome sequence of Sphingomicrobium sp. B8.</title>
        <authorList>
            <person name="Mu L."/>
        </authorList>
    </citation>
    <scope>NUCLEOTIDE SEQUENCE [LARGE SCALE GENOMIC DNA]</scope>
    <source>
        <strain evidence="3 4">B8</strain>
    </source>
</reference>
<evidence type="ECO:0000256" key="1">
    <source>
        <dbReference type="SAM" id="Phobius"/>
    </source>
</evidence>
<dbReference type="InterPro" id="IPR012422">
    <property type="entry name" value="Cyt_c_oxidase_su4_bac-aa3"/>
</dbReference>